<keyword evidence="2" id="KW-0489">Methyltransferase</keyword>
<dbReference type="Pfam" id="PF13489">
    <property type="entry name" value="Methyltransf_23"/>
    <property type="match status" value="1"/>
</dbReference>
<protein>
    <submittedName>
        <fullName evidence="6">Uncharacterized protein</fullName>
    </submittedName>
</protein>
<organism evidence="6">
    <name type="scientific">uncultured Sulfurovum sp</name>
    <dbReference type="NCBI Taxonomy" id="269237"/>
    <lineage>
        <taxon>Bacteria</taxon>
        <taxon>Pseudomonadati</taxon>
        <taxon>Campylobacterota</taxon>
        <taxon>Epsilonproteobacteria</taxon>
        <taxon>Campylobacterales</taxon>
        <taxon>Sulfurovaceae</taxon>
        <taxon>Sulfurovum</taxon>
        <taxon>environmental samples</taxon>
    </lineage>
</organism>
<evidence type="ECO:0000256" key="3">
    <source>
        <dbReference type="ARBA" id="ARBA00022679"/>
    </source>
</evidence>
<dbReference type="CDD" id="cd02440">
    <property type="entry name" value="AdoMet_MTases"/>
    <property type="match status" value="1"/>
</dbReference>
<evidence type="ECO:0000313" key="6">
    <source>
        <dbReference type="EMBL" id="CAA6816231.1"/>
    </source>
</evidence>
<dbReference type="GO" id="GO:0006629">
    <property type="term" value="P:lipid metabolic process"/>
    <property type="evidence" value="ECO:0007669"/>
    <property type="project" value="UniProtKB-KW"/>
</dbReference>
<dbReference type="GO" id="GO:0008168">
    <property type="term" value="F:methyltransferase activity"/>
    <property type="evidence" value="ECO:0007669"/>
    <property type="project" value="UniProtKB-KW"/>
</dbReference>
<accession>A0A6S6SZQ8</accession>
<dbReference type="GO" id="GO:0032259">
    <property type="term" value="P:methylation"/>
    <property type="evidence" value="ECO:0007669"/>
    <property type="project" value="UniProtKB-KW"/>
</dbReference>
<dbReference type="PANTHER" id="PTHR43667">
    <property type="entry name" value="CYCLOPROPANE-FATTY-ACYL-PHOSPHOLIPID SYNTHASE"/>
    <property type="match status" value="1"/>
</dbReference>
<gene>
    <name evidence="6" type="ORF">HELGO_WM94979</name>
</gene>
<dbReference type="Gene3D" id="3.40.50.150">
    <property type="entry name" value="Vaccinia Virus protein VP39"/>
    <property type="match status" value="1"/>
</dbReference>
<evidence type="ECO:0000256" key="5">
    <source>
        <dbReference type="ARBA" id="ARBA00023098"/>
    </source>
</evidence>
<proteinExistence type="inferred from homology"/>
<dbReference type="InterPro" id="IPR029063">
    <property type="entry name" value="SAM-dependent_MTases_sf"/>
</dbReference>
<dbReference type="InterPro" id="IPR050723">
    <property type="entry name" value="CFA/CMAS"/>
</dbReference>
<comment type="similarity">
    <text evidence="1">Belongs to the CFA/CMAS family.</text>
</comment>
<keyword evidence="4" id="KW-0949">S-adenosyl-L-methionine</keyword>
<dbReference type="AlphaFoldDB" id="A0A6S6SZQ8"/>
<reference evidence="6" key="1">
    <citation type="submission" date="2020-01" db="EMBL/GenBank/DDBJ databases">
        <authorList>
            <person name="Meier V. D."/>
            <person name="Meier V D."/>
        </authorList>
    </citation>
    <scope>NUCLEOTIDE SEQUENCE</scope>
    <source>
        <strain evidence="6">HLG_WM_MAG_01</strain>
    </source>
</reference>
<evidence type="ECO:0000256" key="1">
    <source>
        <dbReference type="ARBA" id="ARBA00010815"/>
    </source>
</evidence>
<keyword evidence="3" id="KW-0808">Transferase</keyword>
<evidence type="ECO:0000256" key="2">
    <source>
        <dbReference type="ARBA" id="ARBA00022603"/>
    </source>
</evidence>
<dbReference type="EMBL" id="CACVAS010000079">
    <property type="protein sequence ID" value="CAA6816231.1"/>
    <property type="molecule type" value="Genomic_DNA"/>
</dbReference>
<name>A0A6S6SZQ8_9BACT</name>
<dbReference type="SUPFAM" id="SSF53335">
    <property type="entry name" value="S-adenosyl-L-methionine-dependent methyltransferases"/>
    <property type="match status" value="1"/>
</dbReference>
<dbReference type="PANTHER" id="PTHR43667:SF1">
    <property type="entry name" value="CYCLOPROPANE-FATTY-ACYL-PHOSPHOLIPID SYNTHASE"/>
    <property type="match status" value="1"/>
</dbReference>
<evidence type="ECO:0000256" key="4">
    <source>
        <dbReference type="ARBA" id="ARBA00022691"/>
    </source>
</evidence>
<sequence>MDDKRLAEVVKHIDQFQESCDEFLSPLCNPCNKKVLIIGSGWGTEVAWLLKQGAKEIVGIDPAPRPTNPLNKYIAEKNLQGTYKITRGTVDDITEEYSEHFDLIISHNVFEHIMNLEETFKAIPKLLNKKGRVAIFTAPLFFSSCGSHLNIKPWEHLWGNLDDIKSKVPPFKWSDYTTGMNKMTLTSFLECVINSGAIVTKLYTRPDRNIQEFPKYIDKILLKNKISLFDLTVEGISIEFFYHVDKN</sequence>
<keyword evidence="5" id="KW-0443">Lipid metabolism</keyword>